<dbReference type="GO" id="GO:0046872">
    <property type="term" value="F:metal ion binding"/>
    <property type="evidence" value="ECO:0007669"/>
    <property type="project" value="UniProtKB-KW"/>
</dbReference>
<keyword evidence="3" id="KW-0479">Metal-binding</keyword>
<evidence type="ECO:0000313" key="7">
    <source>
        <dbReference type="EMBL" id="ALL35413.1"/>
    </source>
</evidence>
<keyword evidence="2 6" id="KW-0808">Transferase</keyword>
<organism evidence="7">
    <name type="scientific">Psylliodes chrysocephalus</name>
    <dbReference type="NCBI Taxonomy" id="3402493"/>
    <lineage>
        <taxon>Eukaryota</taxon>
        <taxon>Metazoa</taxon>
        <taxon>Ecdysozoa</taxon>
        <taxon>Arthropoda</taxon>
        <taxon>Hexapoda</taxon>
        <taxon>Insecta</taxon>
        <taxon>Pterygota</taxon>
        <taxon>Neoptera</taxon>
        <taxon>Endopterygota</taxon>
        <taxon>Coleoptera</taxon>
        <taxon>Polyphaga</taxon>
        <taxon>Cucujiformia</taxon>
        <taxon>Chrysomeloidea</taxon>
        <taxon>Chrysomelidae</taxon>
        <taxon>Galerucinae</taxon>
        <taxon>Alticini</taxon>
        <taxon>Psylliodes</taxon>
    </lineage>
</organism>
<dbReference type="GO" id="GO:0004337">
    <property type="term" value="F:(2E,6E)-farnesyl diphosphate synthase activity"/>
    <property type="evidence" value="ECO:0007669"/>
    <property type="project" value="TreeGrafter"/>
</dbReference>
<comment type="cofactor">
    <cofactor evidence="1">
        <name>Mg(2+)</name>
        <dbReference type="ChEBI" id="CHEBI:18420"/>
    </cofactor>
</comment>
<evidence type="ECO:0000256" key="6">
    <source>
        <dbReference type="RuleBase" id="RU004466"/>
    </source>
</evidence>
<dbReference type="PANTHER" id="PTHR11525:SF0">
    <property type="entry name" value="FARNESYL PYROPHOSPHATE SYNTHASE"/>
    <property type="match status" value="1"/>
</dbReference>
<evidence type="ECO:0000256" key="1">
    <source>
        <dbReference type="ARBA" id="ARBA00001946"/>
    </source>
</evidence>
<dbReference type="OrthoDB" id="6722649at2759"/>
<evidence type="ECO:0000256" key="5">
    <source>
        <dbReference type="ARBA" id="ARBA00033740"/>
    </source>
</evidence>
<keyword evidence="4" id="KW-0460">Magnesium</keyword>
<dbReference type="InterPro" id="IPR008949">
    <property type="entry name" value="Isoprenoid_synthase_dom_sf"/>
</dbReference>
<accession>A0A140AZ65</accession>
<dbReference type="GO" id="GO:0005737">
    <property type="term" value="C:cytoplasm"/>
    <property type="evidence" value="ECO:0007669"/>
    <property type="project" value="TreeGrafter"/>
</dbReference>
<dbReference type="CDD" id="cd00867">
    <property type="entry name" value="Trans_IPPS"/>
    <property type="match status" value="1"/>
</dbReference>
<dbReference type="InterPro" id="IPR039702">
    <property type="entry name" value="FPS1-like"/>
</dbReference>
<dbReference type="PANTHER" id="PTHR11525">
    <property type="entry name" value="FARNESYL-PYROPHOSPHATE SYNTHETASE"/>
    <property type="match status" value="1"/>
</dbReference>
<dbReference type="GO" id="GO:0004161">
    <property type="term" value="F:dimethylallyltranstransferase activity"/>
    <property type="evidence" value="ECO:0007669"/>
    <property type="project" value="TreeGrafter"/>
</dbReference>
<reference evidence="7" key="1">
    <citation type="submission" date="2015-10" db="EMBL/GenBank/DDBJ databases">
        <title>A novel family of terpene synthases evolved from farnesyl diphosphate synthases in a leaf beetle.</title>
        <authorList>
            <person name="Beran F."/>
            <person name="Rahfeld P."/>
            <person name="Nagel R."/>
            <person name="Vogel H."/>
            <person name="Wielsch N."/>
            <person name="Luck K."/>
            <person name="Irmisch S."/>
            <person name="Ramasamy S."/>
            <person name="Gershenzon J."/>
            <person name="Heckel D.G."/>
            <person name="Koellner T.G."/>
        </authorList>
    </citation>
    <scope>NUCLEOTIDE SEQUENCE</scope>
</reference>
<evidence type="ECO:0000256" key="3">
    <source>
        <dbReference type="ARBA" id="ARBA00022723"/>
    </source>
</evidence>
<proteinExistence type="evidence at transcript level"/>
<dbReference type="Pfam" id="PF00348">
    <property type="entry name" value="polyprenyl_synt"/>
    <property type="match status" value="1"/>
</dbReference>
<sequence>MHSAILYFKNLIKPQLFRKNVFNLKVNRLSTVNPTLTEDDGNFFKDEMADLKAHYPILAKDLTSYISQYKEFPGLLERFPQLLDYTVPNEDPYFLTTALIPLYSYKAIEEPDKMTEENLKKACIMAWVYRILEVSQIIVDDIIDHSDVRYNKPVWCKKDGVSLELAVLDSHYLATGAYLLLMKHLENHQCCLDIVHLYMEKMFITFITQFMDVDNIGVKLFLKAIPLRFDKALYIFDGSIRSALYLANINDKETHEAMKKFTIPMSRFFQLQNDFSGVFVGGNKFQRICPDIIDGRNSWLVATALRMASPSQKKIIEENYGNGDPESAKKVVEVYWDLKLNEVHEKRSKEFSEEMYNVVENFPKRIPKQPFHDMAQQLVLNKLYS</sequence>
<dbReference type="SUPFAM" id="SSF48576">
    <property type="entry name" value="Terpenoid synthases"/>
    <property type="match status" value="1"/>
</dbReference>
<comment type="similarity">
    <text evidence="6">Belongs to the FPP/GGPP synthase family.</text>
</comment>
<gene>
    <name evidence="7" type="primary">tps1</name>
</gene>
<dbReference type="InterPro" id="IPR000092">
    <property type="entry name" value="Polyprenyl_synt"/>
</dbReference>
<evidence type="ECO:0000256" key="2">
    <source>
        <dbReference type="ARBA" id="ARBA00022679"/>
    </source>
</evidence>
<dbReference type="EMBL" id="KT959250">
    <property type="protein sequence ID" value="ALL35413.1"/>
    <property type="molecule type" value="mRNA"/>
</dbReference>
<dbReference type="GO" id="GO:0042811">
    <property type="term" value="P:pheromone biosynthetic process"/>
    <property type="evidence" value="ECO:0007669"/>
    <property type="project" value="UniProtKB-ARBA"/>
</dbReference>
<dbReference type="Gene3D" id="1.10.600.10">
    <property type="entry name" value="Farnesyl Diphosphate Synthase"/>
    <property type="match status" value="1"/>
</dbReference>
<dbReference type="GO" id="GO:0045337">
    <property type="term" value="P:farnesyl diphosphate biosynthetic process"/>
    <property type="evidence" value="ECO:0007669"/>
    <property type="project" value="TreeGrafter"/>
</dbReference>
<dbReference type="AlphaFoldDB" id="A0A140AZ65"/>
<comment type="pathway">
    <text evidence="5">Pheromone biosynthesis.</text>
</comment>
<name>A0A140AZ65_9CUCU</name>
<protein>
    <submittedName>
        <fullName evidence="7">Terpene synthase</fullName>
    </submittedName>
</protein>
<evidence type="ECO:0000256" key="4">
    <source>
        <dbReference type="ARBA" id="ARBA00022842"/>
    </source>
</evidence>